<dbReference type="SUPFAM" id="SSF54106">
    <property type="entry name" value="LysM domain"/>
    <property type="match status" value="1"/>
</dbReference>
<evidence type="ECO:0000256" key="1">
    <source>
        <dbReference type="SAM" id="SignalP"/>
    </source>
</evidence>
<dbReference type="InterPro" id="IPR036779">
    <property type="entry name" value="LysM_dom_sf"/>
</dbReference>
<protein>
    <submittedName>
        <fullName evidence="3">LysM peptidoglycan-binding domain-containing protein</fullName>
    </submittedName>
</protein>
<dbReference type="InterPro" id="IPR014044">
    <property type="entry name" value="CAP_dom"/>
</dbReference>
<dbReference type="Proteomes" id="UP000293846">
    <property type="component" value="Unassembled WGS sequence"/>
</dbReference>
<evidence type="ECO:0000259" key="2">
    <source>
        <dbReference type="PROSITE" id="PS51782"/>
    </source>
</evidence>
<dbReference type="SUPFAM" id="SSF55797">
    <property type="entry name" value="PR-1-like"/>
    <property type="match status" value="1"/>
</dbReference>
<name>A0A4R1B4S9_9BACI</name>
<dbReference type="PANTHER" id="PTHR31157">
    <property type="entry name" value="SCP DOMAIN-CONTAINING PROTEIN"/>
    <property type="match status" value="1"/>
</dbReference>
<dbReference type="STRING" id="1742358.GCA_001439605_00719"/>
<feature type="domain" description="LysM" evidence="2">
    <location>
        <begin position="25"/>
        <end position="70"/>
    </location>
</feature>
<gene>
    <name evidence="3" type="ORF">E0Y62_02430</name>
</gene>
<sequence length="210" mass="23927">MRLKFAYALFIFFYFLFSTTVNAQSIYVVVEGDTLWKIGKIHQISLEQIIQSNRQLENPNLIFPGQVIAIPIAERNEGHNERLNREEEKLADLLNRKRSQFGMKPLMIDDALSKAAKLKSADMINNKYISHYSPIYGSPSSMLIKLNISYQIVKESIGAGHQSAELVITSWLHSNANRANILNDRATKMGIGYVKGGQYGHYWTVLIVEY</sequence>
<dbReference type="PANTHER" id="PTHR31157:SF1">
    <property type="entry name" value="SCP DOMAIN-CONTAINING PROTEIN"/>
    <property type="match status" value="1"/>
</dbReference>
<proteinExistence type="predicted"/>
<dbReference type="AlphaFoldDB" id="A0A4R1B4S9"/>
<accession>A0A4R1B4S9</accession>
<feature type="chain" id="PRO_5039012523" evidence="1">
    <location>
        <begin position="24"/>
        <end position="210"/>
    </location>
</feature>
<dbReference type="CDD" id="cd05379">
    <property type="entry name" value="CAP_bacterial"/>
    <property type="match status" value="1"/>
</dbReference>
<dbReference type="RefSeq" id="WP_131235917.1">
    <property type="nucleotide sequence ID" value="NZ_SJTH01000002.1"/>
</dbReference>
<dbReference type="EMBL" id="SJTH01000002">
    <property type="protein sequence ID" value="TCJ06111.1"/>
    <property type="molecule type" value="Genomic_DNA"/>
</dbReference>
<dbReference type="CDD" id="cd00118">
    <property type="entry name" value="LysM"/>
    <property type="match status" value="1"/>
</dbReference>
<feature type="signal peptide" evidence="1">
    <location>
        <begin position="1"/>
        <end position="23"/>
    </location>
</feature>
<evidence type="ECO:0000313" key="4">
    <source>
        <dbReference type="Proteomes" id="UP000293846"/>
    </source>
</evidence>
<organism evidence="3 4">
    <name type="scientific">Cytobacillus praedii</name>
    <dbReference type="NCBI Taxonomy" id="1742358"/>
    <lineage>
        <taxon>Bacteria</taxon>
        <taxon>Bacillati</taxon>
        <taxon>Bacillota</taxon>
        <taxon>Bacilli</taxon>
        <taxon>Bacillales</taxon>
        <taxon>Bacillaceae</taxon>
        <taxon>Cytobacillus</taxon>
    </lineage>
</organism>
<evidence type="ECO:0000313" key="3">
    <source>
        <dbReference type="EMBL" id="TCJ06111.1"/>
    </source>
</evidence>
<dbReference type="Pfam" id="PF00188">
    <property type="entry name" value="CAP"/>
    <property type="match status" value="1"/>
</dbReference>
<dbReference type="OrthoDB" id="9783944at2"/>
<dbReference type="Gene3D" id="3.40.33.10">
    <property type="entry name" value="CAP"/>
    <property type="match status" value="1"/>
</dbReference>
<keyword evidence="4" id="KW-1185">Reference proteome</keyword>
<reference evidence="3 4" key="1">
    <citation type="submission" date="2019-03" db="EMBL/GenBank/DDBJ databases">
        <authorList>
            <person name="Jensen L."/>
            <person name="Storgaard J."/>
            <person name="Sulaj E."/>
            <person name="Schramm A."/>
            <person name="Marshall I.P.G."/>
        </authorList>
    </citation>
    <scope>NUCLEOTIDE SEQUENCE [LARGE SCALE GENOMIC DNA]</scope>
    <source>
        <strain evidence="3 4">2017H2G3</strain>
    </source>
</reference>
<dbReference type="InterPro" id="IPR018392">
    <property type="entry name" value="LysM"/>
</dbReference>
<comment type="caution">
    <text evidence="3">The sequence shown here is derived from an EMBL/GenBank/DDBJ whole genome shotgun (WGS) entry which is preliminary data.</text>
</comment>
<dbReference type="Gene3D" id="3.10.350.10">
    <property type="entry name" value="LysM domain"/>
    <property type="match status" value="1"/>
</dbReference>
<dbReference type="Pfam" id="PF01476">
    <property type="entry name" value="LysM"/>
    <property type="match status" value="1"/>
</dbReference>
<dbReference type="SMART" id="SM00257">
    <property type="entry name" value="LysM"/>
    <property type="match status" value="1"/>
</dbReference>
<keyword evidence="1" id="KW-0732">Signal</keyword>
<dbReference type="PROSITE" id="PS51782">
    <property type="entry name" value="LYSM"/>
    <property type="match status" value="1"/>
</dbReference>
<dbReference type="InterPro" id="IPR035940">
    <property type="entry name" value="CAP_sf"/>
</dbReference>